<gene>
    <name evidence="2" type="ORF">LCGC14_1339710</name>
</gene>
<accession>A0A0F9KDW4</accession>
<dbReference type="Pfam" id="PF13614">
    <property type="entry name" value="AAA_31"/>
    <property type="match status" value="1"/>
</dbReference>
<dbReference type="PANTHER" id="PTHR13696:SF52">
    <property type="entry name" value="PARA FAMILY PROTEIN CT_582"/>
    <property type="match status" value="1"/>
</dbReference>
<dbReference type="InterPro" id="IPR017818">
    <property type="entry name" value="Plasmid_partition_RepA"/>
</dbReference>
<dbReference type="CDD" id="cd02042">
    <property type="entry name" value="ParAB_family"/>
    <property type="match status" value="1"/>
</dbReference>
<evidence type="ECO:0000313" key="2">
    <source>
        <dbReference type="EMBL" id="KKM80454.1"/>
    </source>
</evidence>
<dbReference type="InterPro" id="IPR050678">
    <property type="entry name" value="DNA_Partitioning_ATPase"/>
</dbReference>
<comment type="caution">
    <text evidence="2">The sequence shown here is derived from an EMBL/GenBank/DDBJ whole genome shotgun (WGS) entry which is preliminary data.</text>
</comment>
<dbReference type="Gene3D" id="3.40.50.300">
    <property type="entry name" value="P-loop containing nucleotide triphosphate hydrolases"/>
    <property type="match status" value="1"/>
</dbReference>
<dbReference type="NCBIfam" id="TIGR03453">
    <property type="entry name" value="partition_RepA"/>
    <property type="match status" value="1"/>
</dbReference>
<dbReference type="PANTHER" id="PTHR13696">
    <property type="entry name" value="P-LOOP CONTAINING NUCLEOSIDE TRIPHOSPHATE HYDROLASE"/>
    <property type="match status" value="1"/>
</dbReference>
<organism evidence="2">
    <name type="scientific">marine sediment metagenome</name>
    <dbReference type="NCBI Taxonomy" id="412755"/>
    <lineage>
        <taxon>unclassified sequences</taxon>
        <taxon>metagenomes</taxon>
        <taxon>ecological metagenomes</taxon>
    </lineage>
</organism>
<dbReference type="InterPro" id="IPR025669">
    <property type="entry name" value="AAA_dom"/>
</dbReference>
<proteinExistence type="predicted"/>
<dbReference type="AlphaFoldDB" id="A0A0F9KDW4"/>
<dbReference type="SUPFAM" id="SSF52540">
    <property type="entry name" value="P-loop containing nucleoside triphosphate hydrolases"/>
    <property type="match status" value="1"/>
</dbReference>
<reference evidence="2" key="1">
    <citation type="journal article" date="2015" name="Nature">
        <title>Complex archaea that bridge the gap between prokaryotes and eukaryotes.</title>
        <authorList>
            <person name="Spang A."/>
            <person name="Saw J.H."/>
            <person name="Jorgensen S.L."/>
            <person name="Zaremba-Niedzwiedzka K."/>
            <person name="Martijn J."/>
            <person name="Lind A.E."/>
            <person name="van Eijk R."/>
            <person name="Schleper C."/>
            <person name="Guy L."/>
            <person name="Ettema T.J."/>
        </authorList>
    </citation>
    <scope>NUCLEOTIDE SEQUENCE</scope>
</reference>
<name>A0A0F9KDW4_9ZZZZ</name>
<dbReference type="EMBL" id="LAZR01008179">
    <property type="protein sequence ID" value="KKM80454.1"/>
    <property type="molecule type" value="Genomic_DNA"/>
</dbReference>
<feature type="domain" description="AAA" evidence="1">
    <location>
        <begin position="111"/>
        <end position="287"/>
    </location>
</feature>
<sequence>MAVSGAATLDRHASLIAEQLVQHRDRLLEPQKHKVLRSFSLKDACHYLGVNQNSLRHTLRTNERLPQGTLRSGTRRHFQAEEINAIRDFLIENDRLDSKHVTRRMGDEQTAVIASINLKGGVGKSTSAIHLAQALAIKGYSVCVIDLDAQASLTQLFGIIPEREPDMLTLYHAIRYQDQTDPEDKGPVAIEDVIRKTHIPNLDLIPSSMQIMEFEHETAGNDQKKAPFFTRIEEALAPVRDNYDIILFDCPPQMSFTVMSALFTCTSLLVTVTASFVDVMSLGTFLGMTGEMMSVIEQRKGERPYDWIKYLITRYNPTDQPSVQVAGYLRSILEDSVMTNEFYLSTAIADAAVSSETIVEVDPASFHRQTYQRAWDSVARVTDELEGFIHQAWGRT</sequence>
<evidence type="ECO:0000259" key="1">
    <source>
        <dbReference type="Pfam" id="PF13614"/>
    </source>
</evidence>
<dbReference type="InterPro" id="IPR027417">
    <property type="entry name" value="P-loop_NTPase"/>
</dbReference>
<protein>
    <recommendedName>
        <fullName evidence="1">AAA domain-containing protein</fullName>
    </recommendedName>
</protein>